<sequence>MGADAVHDEARVKDGSWAAGGLSFLAKLVGWWPVETCCCTVTSGSVEIATPRKKETQGKANNTPHFEVYLFNTFCHSMDFPPIDEIVGDSRWVVIKTEHDRYFKFYMVQKDGYFLLHRGWELLMASENLEEQQMVMFEMETQDSFYIWNNDTS</sequence>
<keyword evidence="4" id="KW-0804">Transcription</keyword>
<keyword evidence="2" id="KW-0805">Transcription regulation</keyword>
<evidence type="ECO:0000313" key="7">
    <source>
        <dbReference type="Proteomes" id="UP000604825"/>
    </source>
</evidence>
<evidence type="ECO:0008006" key="8">
    <source>
        <dbReference type="Google" id="ProtNLM"/>
    </source>
</evidence>
<name>A0A811RB96_9POAL</name>
<keyword evidence="5" id="KW-0539">Nucleus</keyword>
<dbReference type="Proteomes" id="UP000604825">
    <property type="component" value="Unassembled WGS sequence"/>
</dbReference>
<evidence type="ECO:0000256" key="4">
    <source>
        <dbReference type="ARBA" id="ARBA00023163"/>
    </source>
</evidence>
<keyword evidence="3" id="KW-0238">DNA-binding</keyword>
<evidence type="ECO:0000313" key="6">
    <source>
        <dbReference type="EMBL" id="CAD6267463.1"/>
    </source>
</evidence>
<evidence type="ECO:0000256" key="1">
    <source>
        <dbReference type="ARBA" id="ARBA00004123"/>
    </source>
</evidence>
<reference evidence="6" key="1">
    <citation type="submission" date="2020-10" db="EMBL/GenBank/DDBJ databases">
        <authorList>
            <person name="Han B."/>
            <person name="Lu T."/>
            <person name="Zhao Q."/>
            <person name="Huang X."/>
            <person name="Zhao Y."/>
        </authorList>
    </citation>
    <scope>NUCLEOTIDE SEQUENCE</scope>
</reference>
<proteinExistence type="predicted"/>
<evidence type="ECO:0000256" key="2">
    <source>
        <dbReference type="ARBA" id="ARBA00023015"/>
    </source>
</evidence>
<protein>
    <recommendedName>
        <fullName evidence="8">TF-B3 domain-containing protein</fullName>
    </recommendedName>
</protein>
<dbReference type="AlphaFoldDB" id="A0A811RB96"/>
<dbReference type="GO" id="GO:0005634">
    <property type="term" value="C:nucleus"/>
    <property type="evidence" value="ECO:0007669"/>
    <property type="project" value="UniProtKB-SubCell"/>
</dbReference>
<evidence type="ECO:0000256" key="5">
    <source>
        <dbReference type="ARBA" id="ARBA00023242"/>
    </source>
</evidence>
<dbReference type="InterPro" id="IPR015300">
    <property type="entry name" value="DNA-bd_pseudobarrel_sf"/>
</dbReference>
<dbReference type="EMBL" id="CAJGYO010000014">
    <property type="protein sequence ID" value="CAD6267463.1"/>
    <property type="molecule type" value="Genomic_DNA"/>
</dbReference>
<evidence type="ECO:0000256" key="3">
    <source>
        <dbReference type="ARBA" id="ARBA00023125"/>
    </source>
</evidence>
<comment type="subcellular location">
    <subcellularLocation>
        <location evidence="1">Nucleus</location>
    </subcellularLocation>
</comment>
<keyword evidence="7" id="KW-1185">Reference proteome</keyword>
<dbReference type="GO" id="GO:0003677">
    <property type="term" value="F:DNA binding"/>
    <property type="evidence" value="ECO:0007669"/>
    <property type="project" value="UniProtKB-KW"/>
</dbReference>
<accession>A0A811RB96</accession>
<comment type="caution">
    <text evidence="6">The sequence shown here is derived from an EMBL/GenBank/DDBJ whole genome shotgun (WGS) entry which is preliminary data.</text>
</comment>
<dbReference type="SUPFAM" id="SSF101936">
    <property type="entry name" value="DNA-binding pseudobarrel domain"/>
    <property type="match status" value="1"/>
</dbReference>
<gene>
    <name evidence="6" type="ORF">NCGR_LOCUS50768</name>
</gene>
<organism evidence="6 7">
    <name type="scientific">Miscanthus lutarioriparius</name>
    <dbReference type="NCBI Taxonomy" id="422564"/>
    <lineage>
        <taxon>Eukaryota</taxon>
        <taxon>Viridiplantae</taxon>
        <taxon>Streptophyta</taxon>
        <taxon>Embryophyta</taxon>
        <taxon>Tracheophyta</taxon>
        <taxon>Spermatophyta</taxon>
        <taxon>Magnoliopsida</taxon>
        <taxon>Liliopsida</taxon>
        <taxon>Poales</taxon>
        <taxon>Poaceae</taxon>
        <taxon>PACMAD clade</taxon>
        <taxon>Panicoideae</taxon>
        <taxon>Andropogonodae</taxon>
        <taxon>Andropogoneae</taxon>
        <taxon>Saccharinae</taxon>
        <taxon>Miscanthus</taxon>
    </lineage>
</organism>